<protein>
    <submittedName>
        <fullName evidence="1">Uncharacterized protein</fullName>
    </submittedName>
</protein>
<proteinExistence type="predicted"/>
<name>A0A645J8L0_9ZZZZ</name>
<comment type="caution">
    <text evidence="1">The sequence shown here is derived from an EMBL/GenBank/DDBJ whole genome shotgun (WGS) entry which is preliminary data.</text>
</comment>
<dbReference type="AlphaFoldDB" id="A0A645J8L0"/>
<accession>A0A645J8L0</accession>
<organism evidence="1">
    <name type="scientific">bioreactor metagenome</name>
    <dbReference type="NCBI Taxonomy" id="1076179"/>
    <lineage>
        <taxon>unclassified sequences</taxon>
        <taxon>metagenomes</taxon>
        <taxon>ecological metagenomes</taxon>
    </lineage>
</organism>
<dbReference type="EMBL" id="VSSQ01132541">
    <property type="protein sequence ID" value="MPN59039.1"/>
    <property type="molecule type" value="Genomic_DNA"/>
</dbReference>
<gene>
    <name evidence="1" type="ORF">SDC9_206757</name>
</gene>
<sequence length="143" mass="14968">MLAPMALEPIPASQANTMEVMGPSAFLLVAPREARAADFLPLLTSVAAMAADRSPAAPLAISRLREALKMIDATTKVTAAARTTERITPTYDPGAVCARTARKDPGAAGARRPEPKTMLVVTPVIPPRIIAISSVGFISTYGK</sequence>
<evidence type="ECO:0000313" key="1">
    <source>
        <dbReference type="EMBL" id="MPN59039.1"/>
    </source>
</evidence>
<reference evidence="1" key="1">
    <citation type="submission" date="2019-08" db="EMBL/GenBank/DDBJ databases">
        <authorList>
            <person name="Kucharzyk K."/>
            <person name="Murdoch R.W."/>
            <person name="Higgins S."/>
            <person name="Loffler F."/>
        </authorList>
    </citation>
    <scope>NUCLEOTIDE SEQUENCE</scope>
</reference>